<keyword evidence="4" id="KW-0809">Transit peptide</keyword>
<feature type="repeat" description="PPR" evidence="7">
    <location>
        <begin position="994"/>
        <end position="1028"/>
    </location>
</feature>
<feature type="transmembrane region" description="Helical" evidence="9">
    <location>
        <begin position="236"/>
        <end position="258"/>
    </location>
</feature>
<dbReference type="NCBIfam" id="TIGR00756">
    <property type="entry name" value="PPR"/>
    <property type="match status" value="3"/>
</dbReference>
<evidence type="ECO:0000256" key="2">
    <source>
        <dbReference type="ARBA" id="ARBA00022692"/>
    </source>
</evidence>
<evidence type="ECO:0000256" key="9">
    <source>
        <dbReference type="SAM" id="Phobius"/>
    </source>
</evidence>
<keyword evidence="5 9" id="KW-1133">Transmembrane helix</keyword>
<dbReference type="InterPro" id="IPR021369">
    <property type="entry name" value="DUF2985"/>
</dbReference>
<dbReference type="Gene3D" id="1.25.40.10">
    <property type="entry name" value="Tetratricopeptide repeat domain"/>
    <property type="match status" value="3"/>
</dbReference>
<dbReference type="PROSITE" id="PS51375">
    <property type="entry name" value="PPR"/>
    <property type="match status" value="4"/>
</dbReference>
<evidence type="ECO:0000256" key="5">
    <source>
        <dbReference type="ARBA" id="ARBA00022989"/>
    </source>
</evidence>
<protein>
    <recommendedName>
        <fullName evidence="10">DYW domain-containing protein</fullName>
    </recommendedName>
</protein>
<dbReference type="Pfam" id="PF20431">
    <property type="entry name" value="E_motif"/>
    <property type="match status" value="1"/>
</dbReference>
<evidence type="ECO:0000256" key="1">
    <source>
        <dbReference type="ARBA" id="ARBA00004370"/>
    </source>
</evidence>
<dbReference type="Proteomes" id="UP000004995">
    <property type="component" value="Unassembled WGS sequence"/>
</dbReference>
<dbReference type="InterPro" id="IPR032867">
    <property type="entry name" value="DYW_dom"/>
</dbReference>
<feature type="transmembrane region" description="Helical" evidence="9">
    <location>
        <begin position="202"/>
        <end position="224"/>
    </location>
</feature>
<accession>K3ZMF5</accession>
<dbReference type="Pfam" id="PF04749">
    <property type="entry name" value="PLAC8"/>
    <property type="match status" value="1"/>
</dbReference>
<dbReference type="FunFam" id="1.25.40.10:FF:000511">
    <property type="entry name" value="Pentatricopeptide repeat-containing protein"/>
    <property type="match status" value="1"/>
</dbReference>
<feature type="transmembrane region" description="Helical" evidence="9">
    <location>
        <begin position="345"/>
        <end position="364"/>
    </location>
</feature>
<feature type="repeat" description="PPR" evidence="7">
    <location>
        <begin position="756"/>
        <end position="790"/>
    </location>
</feature>
<comment type="subcellular location">
    <subcellularLocation>
        <location evidence="1">Membrane</location>
    </subcellularLocation>
</comment>
<dbReference type="GO" id="GO:0003723">
    <property type="term" value="F:RNA binding"/>
    <property type="evidence" value="ECO:0007669"/>
    <property type="project" value="InterPro"/>
</dbReference>
<dbReference type="InterPro" id="IPR002885">
    <property type="entry name" value="PPR_rpt"/>
</dbReference>
<dbReference type="EMBL" id="AGNK02004607">
    <property type="status" value="NOT_ANNOTATED_CDS"/>
    <property type="molecule type" value="Genomic_DNA"/>
</dbReference>
<dbReference type="Pfam" id="PF01535">
    <property type="entry name" value="PPR"/>
    <property type="match status" value="7"/>
</dbReference>
<feature type="transmembrane region" description="Helical" evidence="9">
    <location>
        <begin position="108"/>
        <end position="131"/>
    </location>
</feature>
<dbReference type="Pfam" id="PF20430">
    <property type="entry name" value="Eplus_motif"/>
    <property type="match status" value="1"/>
</dbReference>
<evidence type="ECO:0000313" key="12">
    <source>
        <dbReference type="Proteomes" id="UP000004995"/>
    </source>
</evidence>
<dbReference type="AlphaFoldDB" id="K3ZMF5"/>
<dbReference type="InterPro" id="IPR006461">
    <property type="entry name" value="PLAC_motif_containing"/>
</dbReference>
<dbReference type="GO" id="GO:0009451">
    <property type="term" value="P:RNA modification"/>
    <property type="evidence" value="ECO:0000318"/>
    <property type="project" value="GO_Central"/>
</dbReference>
<reference evidence="11" key="2">
    <citation type="submission" date="2018-08" db="UniProtKB">
        <authorList>
            <consortium name="EnsemblPlants"/>
        </authorList>
    </citation>
    <scope>IDENTIFICATION</scope>
    <source>
        <strain evidence="11">Yugu1</strain>
    </source>
</reference>
<keyword evidence="2 9" id="KW-0812">Transmembrane</keyword>
<dbReference type="Pfam" id="PF11204">
    <property type="entry name" value="DUF2985"/>
    <property type="match status" value="1"/>
</dbReference>
<dbReference type="GO" id="GO:0008270">
    <property type="term" value="F:zinc ion binding"/>
    <property type="evidence" value="ECO:0007669"/>
    <property type="project" value="InterPro"/>
</dbReference>
<feature type="region of interest" description="Disordered" evidence="8">
    <location>
        <begin position="1"/>
        <end position="23"/>
    </location>
</feature>
<sequence length="1164" mass="127960">MEPHEASAKQIESHGATVLQSHGKEKKERFLDFLRAAPSKELWLHRFGVAAPHAFLRRVATLRPRSATYAPAAYANFFLRSPAFARTVDWRALRARCKAWARHPTNAALLVWLAFVAAGVAFVFLLMTGALDSAVPDASRRRRWTEVANQVLNALFTIMCVYQHPRLCHHLVLLLRWRAADAAELHAVYCKNAAAVPWWERMHVAVVLLLLHATCFAQYAYCALFWTFSSETRPDWAVNLCMALGLGFPVAAALYMVYGPLGRKVVLPASTDDEDATAVLDESTAVNATSQYNNGRAAVAMAEWAGGLLDLADDPTVAALSLTCTFCVFGWNMERLGLGNMYVHVFTFALLCAAPVLVFAVAALNIHDAALGSVVGATGALLSVLGLLYGGFWRAQMRRRLGLPGDRSMCGGRPATADYVKWLLCAPCALAQEVRTANLYDVEDGSLYVRNSGDDDVLLEEKPAMAPLEREGCVAPWTANKAGDGVEAATLTRARSRPPARHATPAGSGTCRFMSSAVDASAAAVRRLLLTGVSPNNRLPPLTVKLLHGRLLRLDLLADLSPLLLRTLAYTGLHLHALRVHSLLPNPSHLTFPFALKAASRLPDPHSAGVQLHARSLKLPYHSNPHVLTSLLNLYAKCGLLHDAQKAFDEMLHPSTVSWTALITAYMDAGRVQEAVGVARKAFASGMRPDSFTAVRVLNACARVTDLVTGEAVWRAAEQEGIAGSMFVATAALDLYVKCGEMEKARAVFDRMQNKDAVAWGAMVGGYASSGHPREALELFFAMQAEGMRPECYTVVGALSACTRLGALDLGRRAVGMLHCDEVLDNPVLGTALIDMYAKCGNTGEAWTVFQQMRKRDIIVWNAMILGLGMTGHEKIAFALVGQMEKSGMTLNDNTFIGLLCSCTHTGLVKDGQRYFRNMTQLYRISPRIEHHGCMVDLLSRAGLLEEAHQLIEDMPMQANAVVWGALLGGCKIHRNADLAEHVLKQLIQLEPWNSGNYVMLSNIYSNSGRWEDAAKLRLEMKASGVEKVPASSWVELAGKVHEFRVGDKSHPLSDKIYEKLDELGMEMKIMGYKPTTEVVMFDIEDEEKEHTLVHHSEKIAIAFSLLTTEPGETIRVTKNLRVCSDCHTAIKLISRITNREIIVRDNNRFHCFRDGHCSCNDYW</sequence>
<evidence type="ECO:0000313" key="11">
    <source>
        <dbReference type="EnsemblPlants" id="KQK93409"/>
    </source>
</evidence>
<dbReference type="EnsemblPlants" id="KQK93409">
    <property type="protein sequence ID" value="KQK93409"/>
    <property type="gene ID" value="SETIT_027770mg"/>
</dbReference>
<feature type="repeat" description="PPR" evidence="7">
    <location>
        <begin position="826"/>
        <end position="860"/>
    </location>
</feature>
<dbReference type="Gramene" id="KQK93409">
    <property type="protein sequence ID" value="KQK93409"/>
    <property type="gene ID" value="SETIT_027770mg"/>
</dbReference>
<reference evidence="12" key="1">
    <citation type="journal article" date="2012" name="Nat. Biotechnol.">
        <title>Reference genome sequence of the model plant Setaria.</title>
        <authorList>
            <person name="Bennetzen J.L."/>
            <person name="Schmutz J."/>
            <person name="Wang H."/>
            <person name="Percifield R."/>
            <person name="Hawkins J."/>
            <person name="Pontaroli A.C."/>
            <person name="Estep M."/>
            <person name="Feng L."/>
            <person name="Vaughn J.N."/>
            <person name="Grimwood J."/>
            <person name="Jenkins J."/>
            <person name="Barry K."/>
            <person name="Lindquist E."/>
            <person name="Hellsten U."/>
            <person name="Deshpande S."/>
            <person name="Wang X."/>
            <person name="Wu X."/>
            <person name="Mitros T."/>
            <person name="Triplett J."/>
            <person name="Yang X."/>
            <person name="Ye C.Y."/>
            <person name="Mauro-Herrera M."/>
            <person name="Wang L."/>
            <person name="Li P."/>
            <person name="Sharma M."/>
            <person name="Sharma R."/>
            <person name="Ronald P.C."/>
            <person name="Panaud O."/>
            <person name="Kellogg E.A."/>
            <person name="Brutnell T.P."/>
            <person name="Doust A.N."/>
            <person name="Tuskan G.A."/>
            <person name="Rokhsar D."/>
            <person name="Devos K.M."/>
        </authorList>
    </citation>
    <scope>NUCLEOTIDE SEQUENCE [LARGE SCALE GENOMIC DNA]</scope>
    <source>
        <strain evidence="12">cv. Yugu1</strain>
    </source>
</reference>
<keyword evidence="3" id="KW-0677">Repeat</keyword>
<organism evidence="11 12">
    <name type="scientific">Setaria italica</name>
    <name type="common">Foxtail millet</name>
    <name type="synonym">Panicum italicum</name>
    <dbReference type="NCBI Taxonomy" id="4555"/>
    <lineage>
        <taxon>Eukaryota</taxon>
        <taxon>Viridiplantae</taxon>
        <taxon>Streptophyta</taxon>
        <taxon>Embryophyta</taxon>
        <taxon>Tracheophyta</taxon>
        <taxon>Spermatophyta</taxon>
        <taxon>Magnoliopsida</taxon>
        <taxon>Liliopsida</taxon>
        <taxon>Poales</taxon>
        <taxon>Poaceae</taxon>
        <taxon>PACMAD clade</taxon>
        <taxon>Panicoideae</taxon>
        <taxon>Panicodae</taxon>
        <taxon>Paniceae</taxon>
        <taxon>Cenchrinae</taxon>
        <taxon>Setaria</taxon>
    </lineage>
</organism>
<dbReference type="InterPro" id="IPR011990">
    <property type="entry name" value="TPR-like_helical_dom_sf"/>
</dbReference>
<proteinExistence type="predicted"/>
<evidence type="ECO:0000256" key="8">
    <source>
        <dbReference type="SAM" id="MobiDB-lite"/>
    </source>
</evidence>
<dbReference type="SUPFAM" id="SSF48452">
    <property type="entry name" value="TPR-like"/>
    <property type="match status" value="2"/>
</dbReference>
<evidence type="ECO:0000259" key="10">
    <source>
        <dbReference type="Pfam" id="PF14432"/>
    </source>
</evidence>
<name>K3ZMF5_SETIT</name>
<dbReference type="FunCoup" id="K3ZMF5">
    <property type="interactions" value="22"/>
</dbReference>
<evidence type="ECO:0000256" key="7">
    <source>
        <dbReference type="PROSITE-ProRule" id="PRU00708"/>
    </source>
</evidence>
<dbReference type="InterPro" id="IPR046848">
    <property type="entry name" value="E_motif"/>
</dbReference>
<dbReference type="InterPro" id="IPR046960">
    <property type="entry name" value="PPR_At4g14850-like_plant"/>
</dbReference>
<keyword evidence="6 9" id="KW-0472">Membrane</keyword>
<dbReference type="OMA" id="WERMHVA"/>
<dbReference type="GO" id="GO:0016020">
    <property type="term" value="C:membrane"/>
    <property type="evidence" value="ECO:0007669"/>
    <property type="project" value="UniProtKB-SubCell"/>
</dbReference>
<feature type="domain" description="DYW" evidence="10">
    <location>
        <begin position="1072"/>
        <end position="1164"/>
    </location>
</feature>
<evidence type="ECO:0000256" key="4">
    <source>
        <dbReference type="ARBA" id="ARBA00022946"/>
    </source>
</evidence>
<dbReference type="HOGENOM" id="CLU_008188_0_0_1"/>
<dbReference type="InParanoid" id="K3ZMF5"/>
<feature type="transmembrane region" description="Helical" evidence="9">
    <location>
        <begin position="370"/>
        <end position="392"/>
    </location>
</feature>
<evidence type="ECO:0000256" key="3">
    <source>
        <dbReference type="ARBA" id="ARBA00022737"/>
    </source>
</evidence>
<feature type="repeat" description="PPR" evidence="7">
    <location>
        <begin position="655"/>
        <end position="689"/>
    </location>
</feature>
<dbReference type="PANTHER" id="PTHR47926">
    <property type="entry name" value="PENTATRICOPEPTIDE REPEAT-CONTAINING PROTEIN"/>
    <property type="match status" value="1"/>
</dbReference>
<keyword evidence="12" id="KW-1185">Reference proteome</keyword>
<dbReference type="eggNOG" id="KOG4197">
    <property type="taxonomic scope" value="Eukaryota"/>
</dbReference>
<dbReference type="InterPro" id="IPR046849">
    <property type="entry name" value="E2_motif"/>
</dbReference>
<dbReference type="PANTHER" id="PTHR47926:SF446">
    <property type="entry name" value="PENTACOTRIPEPTIDE-REPEAT REGION OF PRORP DOMAIN-CONTAINING PROTEIN"/>
    <property type="match status" value="1"/>
</dbReference>
<dbReference type="FunFam" id="1.25.40.10:FF:000450">
    <property type="entry name" value="Putative pentatricopeptide repeat-containing protein"/>
    <property type="match status" value="1"/>
</dbReference>
<evidence type="ECO:0000256" key="6">
    <source>
        <dbReference type="ARBA" id="ARBA00023136"/>
    </source>
</evidence>
<dbReference type="NCBIfam" id="TIGR01571">
    <property type="entry name" value="A_thal_Cys_rich"/>
    <property type="match status" value="1"/>
</dbReference>
<dbReference type="Pfam" id="PF14432">
    <property type="entry name" value="DYW_deaminase"/>
    <property type="match status" value="1"/>
</dbReference>